<evidence type="ECO:0000259" key="2">
    <source>
        <dbReference type="Pfam" id="PF09722"/>
    </source>
</evidence>
<accession>A0A179BVB6</accession>
<evidence type="ECO:0000313" key="4">
    <source>
        <dbReference type="EMBL" id="OAP95577.1"/>
    </source>
</evidence>
<feature type="domain" description="Antitoxin Xre-like helix-turn-helix" evidence="3">
    <location>
        <begin position="27"/>
        <end position="91"/>
    </location>
</feature>
<proteinExistence type="predicted"/>
<name>A0A179BVB6_RHILE</name>
<dbReference type="EMBL" id="LWBS01000109">
    <property type="protein sequence ID" value="OAP95577.1"/>
    <property type="molecule type" value="Genomic_DNA"/>
</dbReference>
<protein>
    <submittedName>
        <fullName evidence="4">Uncharacterized protein</fullName>
    </submittedName>
</protein>
<organism evidence="4">
    <name type="scientific">Rhizobium leguminosarum</name>
    <dbReference type="NCBI Taxonomy" id="384"/>
    <lineage>
        <taxon>Bacteria</taxon>
        <taxon>Pseudomonadati</taxon>
        <taxon>Pseudomonadota</taxon>
        <taxon>Alphaproteobacteria</taxon>
        <taxon>Hyphomicrobiales</taxon>
        <taxon>Rhizobiaceae</taxon>
        <taxon>Rhizobium/Agrobacterium group</taxon>
        <taxon>Rhizobium</taxon>
    </lineage>
</organism>
<dbReference type="InterPro" id="IPR024467">
    <property type="entry name" value="Xre/MbcA/ParS-like_toxin-bd"/>
</dbReference>
<dbReference type="eggNOG" id="COG5642">
    <property type="taxonomic scope" value="Bacteria"/>
</dbReference>
<feature type="region of interest" description="Disordered" evidence="1">
    <location>
        <begin position="1"/>
        <end position="23"/>
    </location>
</feature>
<feature type="domain" description="Antitoxin Xre/MbcA/ParS-like toxin-binding" evidence="2">
    <location>
        <begin position="99"/>
        <end position="150"/>
    </location>
</feature>
<reference evidence="4" key="1">
    <citation type="submission" date="2016-04" db="EMBL/GenBank/DDBJ databases">
        <title>Fast-growing isolate from the root nodules of Vavilovia formosa.</title>
        <authorList>
            <person name="Kimeklis A."/>
            <person name="Safronova V."/>
            <person name="Belimov A."/>
            <person name="Andronov E."/>
        </authorList>
    </citation>
    <scope>NUCLEOTIDE SEQUENCE [LARGE SCALE GENOMIC DNA]</scope>
    <source>
        <strain evidence="4">Vaf-46</strain>
    </source>
</reference>
<dbReference type="GO" id="GO:0003677">
    <property type="term" value="F:DNA binding"/>
    <property type="evidence" value="ECO:0007669"/>
    <property type="project" value="InterPro"/>
</dbReference>
<dbReference type="Pfam" id="PF20432">
    <property type="entry name" value="Xre-like-HTH"/>
    <property type="match status" value="1"/>
</dbReference>
<dbReference type="Pfam" id="PF09722">
    <property type="entry name" value="Xre_MbcA_ParS_C"/>
    <property type="match status" value="1"/>
</dbReference>
<evidence type="ECO:0000256" key="1">
    <source>
        <dbReference type="SAM" id="MobiDB-lite"/>
    </source>
</evidence>
<comment type="caution">
    <text evidence="4">The sequence shown here is derived from an EMBL/GenBank/DDBJ whole genome shotgun (WGS) entry which is preliminary data.</text>
</comment>
<evidence type="ECO:0000259" key="3">
    <source>
        <dbReference type="Pfam" id="PF20432"/>
    </source>
</evidence>
<dbReference type="InterPro" id="IPR046847">
    <property type="entry name" value="Xre-like_HTH"/>
</dbReference>
<sequence length="173" mass="19473">MQHARREHQEGQGPQRLETERFAPANRKRLSAPALRTFLAIADLWGLTEEQRLLVLGYPSRSTYHNWAKQAREHGAFTLDVDTLTRISAVLGIHQALGVLFSDERAGVAWLRTPHRALVFSGHPPLDIVTNGTQDGLMTVRRFLDGARGGLYMQPNALDEAFTPYEDADIVFR</sequence>
<dbReference type="AlphaFoldDB" id="A0A179BVB6"/>
<gene>
    <name evidence="4" type="ORF">A4U53_01680</name>
</gene>